<comment type="similarity">
    <text evidence="1 3">Belongs to the short-chain dehydrogenases/reductases (SDR) family.</text>
</comment>
<dbReference type="PANTHER" id="PTHR44196:SF2">
    <property type="entry name" value="SHORT-CHAIN DEHYDROGENASE-RELATED"/>
    <property type="match status" value="1"/>
</dbReference>
<dbReference type="PANTHER" id="PTHR44196">
    <property type="entry name" value="DEHYDROGENASE/REDUCTASE SDR FAMILY MEMBER 7B"/>
    <property type="match status" value="1"/>
</dbReference>
<dbReference type="InterPro" id="IPR057326">
    <property type="entry name" value="KR_dom"/>
</dbReference>
<dbReference type="Proteomes" id="UP001302249">
    <property type="component" value="Chromosome"/>
</dbReference>
<dbReference type="InterPro" id="IPR002347">
    <property type="entry name" value="SDR_fam"/>
</dbReference>
<sequence length="262" mass="27381">MKLSGTALVTGASAGLGVHFARALAAGGHDLILTARRGDRLEALAADLRARHGIAATAIAADLAEAGAVDMLMAGIDRRGLAVDILINNAGFGASGAFAEQDRAMLARMVDCNCRALVELCHAVLPGMIRMRAGAILNLASTAAFQPGPWMSAYYASKAFVLHFSEGLHEEVKQHGVHVSALCPGPTRTDFAAVAGMGDSAPFKHFAADPRAVARDGLKALAANEAVRISGLRNRIMAASARLAPRFAVRRLVASLQRTRLP</sequence>
<evidence type="ECO:0000259" key="4">
    <source>
        <dbReference type="SMART" id="SM00822"/>
    </source>
</evidence>
<dbReference type="EMBL" id="CP135076">
    <property type="protein sequence ID" value="WNO53903.1"/>
    <property type="molecule type" value="Genomic_DNA"/>
</dbReference>
<name>A0ABZ0BAM4_9SPHN</name>
<evidence type="ECO:0000256" key="2">
    <source>
        <dbReference type="ARBA" id="ARBA00023002"/>
    </source>
</evidence>
<reference evidence="5 6" key="1">
    <citation type="submission" date="2023-09" db="EMBL/GenBank/DDBJ databases">
        <authorList>
            <person name="Rey-Velasco X."/>
        </authorList>
    </citation>
    <scope>NUCLEOTIDE SEQUENCE [LARGE SCALE GENOMIC DNA]</scope>
    <source>
        <strain evidence="5 6">W311</strain>
    </source>
</reference>
<dbReference type="EC" id="1.-.-.-" evidence="5"/>
<dbReference type="InterPro" id="IPR036291">
    <property type="entry name" value="NAD(P)-bd_dom_sf"/>
</dbReference>
<dbReference type="RefSeq" id="WP_313915816.1">
    <property type="nucleotide sequence ID" value="NZ_CP135076.1"/>
</dbReference>
<feature type="domain" description="Ketoreductase" evidence="4">
    <location>
        <begin position="5"/>
        <end position="185"/>
    </location>
</feature>
<dbReference type="PRINTS" id="PR00080">
    <property type="entry name" value="SDRFAMILY"/>
</dbReference>
<dbReference type="PIRSF" id="PIRSF000126">
    <property type="entry name" value="11-beta-HSD1"/>
    <property type="match status" value="1"/>
</dbReference>
<dbReference type="PRINTS" id="PR00081">
    <property type="entry name" value="GDHRDH"/>
</dbReference>
<protein>
    <submittedName>
        <fullName evidence="5">SDR family oxidoreductase</fullName>
        <ecNumber evidence="5">1.-.-.-</ecNumber>
    </submittedName>
</protein>
<gene>
    <name evidence="5" type="ORF">RPR59_01185</name>
</gene>
<dbReference type="GO" id="GO:0016491">
    <property type="term" value="F:oxidoreductase activity"/>
    <property type="evidence" value="ECO:0007669"/>
    <property type="project" value="UniProtKB-KW"/>
</dbReference>
<dbReference type="SUPFAM" id="SSF51735">
    <property type="entry name" value="NAD(P)-binding Rossmann-fold domains"/>
    <property type="match status" value="1"/>
</dbReference>
<organism evidence="5 6">
    <name type="scientific">Stakelama saccharophila</name>
    <dbReference type="NCBI Taxonomy" id="3075605"/>
    <lineage>
        <taxon>Bacteria</taxon>
        <taxon>Pseudomonadati</taxon>
        <taxon>Pseudomonadota</taxon>
        <taxon>Alphaproteobacteria</taxon>
        <taxon>Sphingomonadales</taxon>
        <taxon>Sphingomonadaceae</taxon>
        <taxon>Stakelama</taxon>
    </lineage>
</organism>
<evidence type="ECO:0000256" key="1">
    <source>
        <dbReference type="ARBA" id="ARBA00006484"/>
    </source>
</evidence>
<evidence type="ECO:0000313" key="5">
    <source>
        <dbReference type="EMBL" id="WNO53903.1"/>
    </source>
</evidence>
<dbReference type="Pfam" id="PF00106">
    <property type="entry name" value="adh_short"/>
    <property type="match status" value="1"/>
</dbReference>
<keyword evidence="6" id="KW-1185">Reference proteome</keyword>
<dbReference type="SMART" id="SM00822">
    <property type="entry name" value="PKS_KR"/>
    <property type="match status" value="1"/>
</dbReference>
<evidence type="ECO:0000256" key="3">
    <source>
        <dbReference type="RuleBase" id="RU000363"/>
    </source>
</evidence>
<evidence type="ECO:0000313" key="6">
    <source>
        <dbReference type="Proteomes" id="UP001302249"/>
    </source>
</evidence>
<proteinExistence type="inferred from homology"/>
<keyword evidence="2 5" id="KW-0560">Oxidoreductase</keyword>
<accession>A0ABZ0BAM4</accession>
<dbReference type="Gene3D" id="3.40.50.720">
    <property type="entry name" value="NAD(P)-binding Rossmann-like Domain"/>
    <property type="match status" value="1"/>
</dbReference>